<sequence>MKLLMLVLLTLASVEPVMARTYWTKDLLIDSIVLGRVDIALNSKSEAYLPTYGMFLYTDGSDTRLNKSCDLTHRDGVYLLDAPAPFRNHLFSLLFSSHNLKVPVQLETSDIDLCAPASVAGRKVARVTGVRLSSQSLEEER</sequence>
<proteinExistence type="predicted"/>
<reference evidence="3" key="1">
    <citation type="submission" date="2017-04" db="EMBL/GenBank/DDBJ databases">
        <authorList>
            <person name="Varghese N."/>
            <person name="Submissions S."/>
        </authorList>
    </citation>
    <scope>NUCLEOTIDE SEQUENCE [LARGE SCALE GENOMIC DNA]</scope>
    <source>
        <strain evidence="3">RKEM611</strain>
    </source>
</reference>
<dbReference type="AlphaFoldDB" id="A0A1Y6C116"/>
<evidence type="ECO:0000256" key="1">
    <source>
        <dbReference type="SAM" id="SignalP"/>
    </source>
</evidence>
<feature type="chain" id="PRO_5012983710" evidence="1">
    <location>
        <begin position="20"/>
        <end position="141"/>
    </location>
</feature>
<dbReference type="RefSeq" id="WP_132320376.1">
    <property type="nucleotide sequence ID" value="NZ_FWZT01000012.1"/>
</dbReference>
<name>A0A1Y6C116_9BACT</name>
<organism evidence="2 3">
    <name type="scientific">Pseudobacteriovorax antillogorgiicola</name>
    <dbReference type="NCBI Taxonomy" id="1513793"/>
    <lineage>
        <taxon>Bacteria</taxon>
        <taxon>Pseudomonadati</taxon>
        <taxon>Bdellovibrionota</taxon>
        <taxon>Oligoflexia</taxon>
        <taxon>Oligoflexales</taxon>
        <taxon>Pseudobacteriovoracaceae</taxon>
        <taxon>Pseudobacteriovorax</taxon>
    </lineage>
</organism>
<evidence type="ECO:0000313" key="3">
    <source>
        <dbReference type="Proteomes" id="UP000192907"/>
    </source>
</evidence>
<accession>A0A1Y6C116</accession>
<dbReference type="STRING" id="1513793.SAMN06296036_11249"/>
<dbReference type="EMBL" id="FWZT01000012">
    <property type="protein sequence ID" value="SMF39962.1"/>
    <property type="molecule type" value="Genomic_DNA"/>
</dbReference>
<gene>
    <name evidence="2" type="ORF">SAMN06296036_11249</name>
</gene>
<protein>
    <submittedName>
        <fullName evidence="2">Uncharacterized protein</fullName>
    </submittedName>
</protein>
<feature type="signal peptide" evidence="1">
    <location>
        <begin position="1"/>
        <end position="19"/>
    </location>
</feature>
<keyword evidence="3" id="KW-1185">Reference proteome</keyword>
<keyword evidence="1" id="KW-0732">Signal</keyword>
<evidence type="ECO:0000313" key="2">
    <source>
        <dbReference type="EMBL" id="SMF39962.1"/>
    </source>
</evidence>
<dbReference type="Proteomes" id="UP000192907">
    <property type="component" value="Unassembled WGS sequence"/>
</dbReference>